<evidence type="ECO:0000313" key="2">
    <source>
        <dbReference type="EMBL" id="ADG80543.1"/>
    </source>
</evidence>
<reference evidence="2 3" key="2">
    <citation type="journal article" date="2011" name="Stand. Genomic Sci.">
        <title>Complete genome sequence of Tsukamurella paurometabola type strain (no. 33).</title>
        <authorList>
            <person name="Munk A.C."/>
            <person name="Lapidus A."/>
            <person name="Lucas S."/>
            <person name="Nolan M."/>
            <person name="Tice H."/>
            <person name="Cheng J.F."/>
            <person name="Del Rio T.G."/>
            <person name="Goodwin L."/>
            <person name="Pitluck S."/>
            <person name="Liolios K."/>
            <person name="Huntemann M."/>
            <person name="Ivanova N."/>
            <person name="Mavromatis K."/>
            <person name="Mikhailova N."/>
            <person name="Pati A."/>
            <person name="Chen A."/>
            <person name="Palaniappan K."/>
            <person name="Tapia R."/>
            <person name="Han C."/>
            <person name="Land M."/>
            <person name="Hauser L."/>
            <person name="Chang Y.J."/>
            <person name="Jeffries C.D."/>
            <person name="Brettin T."/>
            <person name="Yasawong M."/>
            <person name="Brambilla E.M."/>
            <person name="Rohde M."/>
            <person name="Sikorski J."/>
            <person name="Goker M."/>
            <person name="Detter J.C."/>
            <person name="Woyke T."/>
            <person name="Bristow J."/>
            <person name="Eisen J.A."/>
            <person name="Markowitz V."/>
            <person name="Hugenholtz P."/>
            <person name="Kyrpides N.C."/>
            <person name="Klenk H.P."/>
        </authorList>
    </citation>
    <scope>NUCLEOTIDE SEQUENCE [LARGE SCALE GENOMIC DNA]</scope>
    <source>
        <strain evidence="3">ATCC 8368 / DSM 20162 / CCUG 35730 / CIP 100753 / JCM 10117 / KCTC 9821 / NBRC 16120 / NCIMB 702349 / NCTC 13040</strain>
    </source>
</reference>
<dbReference type="InterPro" id="IPR012338">
    <property type="entry name" value="Beta-lactam/transpept-like"/>
</dbReference>
<dbReference type="STRING" id="521096.Tpau_3972"/>
<name>D5UMR9_TSUPD</name>
<dbReference type="EMBL" id="CP001966">
    <property type="protein sequence ID" value="ADG80543.1"/>
    <property type="molecule type" value="Genomic_DNA"/>
</dbReference>
<sequence>MAPEPVTGADATAAAIAEVFADAGCNGWLHARVVGADAELSVSGHEPVVPASVYKIVLLVAACRAFDSGRLDPRQRVTVDPRTATPGPTGIATFDDPVQLSVRDLARSMIAVSDNAAAGTLLSLVGLDEVQRTARELGLRRTVIAGGDAEMHTALMTETGTHTVAEAFAALADDDLSRPVRAYDPSFGSATTAADATALLAAIWSDTAASPQGCAFARSALAGQVFRHRIASGFGPGAEIAGKTGTLGALRNEAAVVSYPGEHPVAVAVFTHAARNDPALPRVDAAIGRVALRAVSALRTPLDMR</sequence>
<dbReference type="GO" id="GO:0046677">
    <property type="term" value="P:response to antibiotic"/>
    <property type="evidence" value="ECO:0007669"/>
    <property type="project" value="InterPro"/>
</dbReference>
<dbReference type="Gene3D" id="3.40.710.10">
    <property type="entry name" value="DD-peptidase/beta-lactamase superfamily"/>
    <property type="match status" value="1"/>
</dbReference>
<feature type="domain" description="Beta-lactamase class A catalytic" evidence="1">
    <location>
        <begin position="31"/>
        <end position="271"/>
    </location>
</feature>
<protein>
    <submittedName>
        <fullName evidence="2">Beta-lactamase</fullName>
    </submittedName>
</protein>
<gene>
    <name evidence="2" type="ordered locus">Tpau_3972</name>
</gene>
<reference evidence="3" key="1">
    <citation type="submission" date="2010-03" db="EMBL/GenBank/DDBJ databases">
        <title>The complete chromosome of Tsukamurella paurometabola DSM 20162.</title>
        <authorList>
            <consortium name="US DOE Joint Genome Institute (JGI-PGF)"/>
            <person name="Lucas S."/>
            <person name="Copeland A."/>
            <person name="Lapidus A."/>
            <person name="Glavina del Rio T."/>
            <person name="Dalin E."/>
            <person name="Tice H."/>
            <person name="Bruce D."/>
            <person name="Goodwin L."/>
            <person name="Pitluck S."/>
            <person name="Kyrpides N."/>
            <person name="Mavromatis K."/>
            <person name="Ivanova N."/>
            <person name="Mikhailova N."/>
            <person name="Munk A.C."/>
            <person name="Brettin T."/>
            <person name="Detter J.C."/>
            <person name="Tapia R."/>
            <person name="Han C."/>
            <person name="Larimer F."/>
            <person name="Land M."/>
            <person name="Hauser L."/>
            <person name="Markowitz V."/>
            <person name="Cheng J.-F."/>
            <person name="Hugenholtz P."/>
            <person name="Woyke T."/>
            <person name="Wu D."/>
            <person name="Jando M."/>
            <person name="Brambilla E."/>
            <person name="Klenk H.-P."/>
            <person name="Eisen J.A."/>
        </authorList>
    </citation>
    <scope>NUCLEOTIDE SEQUENCE [LARGE SCALE GENOMIC DNA]</scope>
    <source>
        <strain evidence="3">ATCC 8368 / DSM 20162 / CCUG 35730 / CIP 100753 / JCM 10117 / KCTC 9821 / NBRC 16120 / NCIMB 702349 / NCTC 13040</strain>
    </source>
</reference>
<accession>D5UMR9</accession>
<dbReference type="GO" id="GO:0030655">
    <property type="term" value="P:beta-lactam antibiotic catabolic process"/>
    <property type="evidence" value="ECO:0007669"/>
    <property type="project" value="InterPro"/>
</dbReference>
<dbReference type="eggNOG" id="COG2367">
    <property type="taxonomic scope" value="Bacteria"/>
</dbReference>
<dbReference type="PANTHER" id="PTHR35333">
    <property type="entry name" value="BETA-LACTAMASE"/>
    <property type="match status" value="1"/>
</dbReference>
<evidence type="ECO:0000259" key="1">
    <source>
        <dbReference type="Pfam" id="PF13354"/>
    </source>
</evidence>
<dbReference type="AlphaFoldDB" id="D5UMR9"/>
<dbReference type="Pfam" id="PF13354">
    <property type="entry name" value="Beta-lactamase2"/>
    <property type="match status" value="1"/>
</dbReference>
<dbReference type="PANTHER" id="PTHR35333:SF3">
    <property type="entry name" value="BETA-LACTAMASE-TYPE TRANSPEPTIDASE FOLD CONTAINING PROTEIN"/>
    <property type="match status" value="1"/>
</dbReference>
<dbReference type="InterPro" id="IPR000871">
    <property type="entry name" value="Beta-lactam_class-A"/>
</dbReference>
<dbReference type="GO" id="GO:0008800">
    <property type="term" value="F:beta-lactamase activity"/>
    <property type="evidence" value="ECO:0007669"/>
    <property type="project" value="InterPro"/>
</dbReference>
<organism evidence="2 3">
    <name type="scientific">Tsukamurella paurometabola (strain ATCC 8368 / DSM 20162 / CCUG 35730 / CIP 100753 / JCM 10117 / KCTC 9821 / NBRC 16120 / NCIMB 702349 / NCTC 13040)</name>
    <name type="common">Corynebacterium paurometabolum</name>
    <dbReference type="NCBI Taxonomy" id="521096"/>
    <lineage>
        <taxon>Bacteria</taxon>
        <taxon>Bacillati</taxon>
        <taxon>Actinomycetota</taxon>
        <taxon>Actinomycetes</taxon>
        <taxon>Mycobacteriales</taxon>
        <taxon>Tsukamurellaceae</taxon>
        <taxon>Tsukamurella</taxon>
    </lineage>
</organism>
<dbReference type="RefSeq" id="WP_013128534.1">
    <property type="nucleotide sequence ID" value="NC_014158.1"/>
</dbReference>
<dbReference type="InterPro" id="IPR045155">
    <property type="entry name" value="Beta-lactam_cat"/>
</dbReference>
<proteinExistence type="predicted"/>
<evidence type="ECO:0000313" key="3">
    <source>
        <dbReference type="Proteomes" id="UP000001213"/>
    </source>
</evidence>
<keyword evidence="3" id="KW-1185">Reference proteome</keyword>
<dbReference type="KEGG" id="tpr:Tpau_3972"/>
<dbReference type="Proteomes" id="UP000001213">
    <property type="component" value="Chromosome"/>
</dbReference>
<dbReference type="SUPFAM" id="SSF56601">
    <property type="entry name" value="beta-lactamase/transpeptidase-like"/>
    <property type="match status" value="1"/>
</dbReference>
<dbReference type="HOGENOM" id="CLU_031960_3_0_11"/>